<evidence type="ECO:0000313" key="3">
    <source>
        <dbReference type="Proteomes" id="UP001526426"/>
    </source>
</evidence>
<name>A0ABT3L8C0_9CYAN</name>
<dbReference type="InterPro" id="IPR036514">
    <property type="entry name" value="SGNH_hydro_sf"/>
</dbReference>
<comment type="caution">
    <text evidence="2">The sequence shown here is derived from an EMBL/GenBank/DDBJ whole genome shotgun (WGS) entry which is preliminary data.</text>
</comment>
<reference evidence="2 3" key="1">
    <citation type="submission" date="2021-08" db="EMBL/GenBank/DDBJ databases">
        <title>Draft genome sequence of Spirulina subsalsa with high tolerance to salinity and hype-accumulation of phycocyanin.</title>
        <authorList>
            <person name="Pei H."/>
            <person name="Jiang L."/>
        </authorList>
    </citation>
    <scope>NUCLEOTIDE SEQUENCE [LARGE SCALE GENOMIC DNA]</scope>
    <source>
        <strain evidence="2 3">FACHB-351</strain>
    </source>
</reference>
<feature type="compositionally biased region" description="Pro residues" evidence="1">
    <location>
        <begin position="464"/>
        <end position="486"/>
    </location>
</feature>
<organism evidence="2 3">
    <name type="scientific">Spirulina subsalsa FACHB-351</name>
    <dbReference type="NCBI Taxonomy" id="234711"/>
    <lineage>
        <taxon>Bacteria</taxon>
        <taxon>Bacillati</taxon>
        <taxon>Cyanobacteriota</taxon>
        <taxon>Cyanophyceae</taxon>
        <taxon>Spirulinales</taxon>
        <taxon>Spirulinaceae</taxon>
        <taxon>Spirulina</taxon>
    </lineage>
</organism>
<evidence type="ECO:0000256" key="1">
    <source>
        <dbReference type="SAM" id="MobiDB-lite"/>
    </source>
</evidence>
<proteinExistence type="predicted"/>
<sequence>MWVLTLCGLVGCASIERFTEEGVSSFPFLDRAAPSPSPTLLCLSQRPFEEAIAKANQAVQITQKASRLEDWNLGVLYWMQAIERMQSIPPDHPKWTFAQKKVREYQQNLKVVQQQASTLHPDPIFPTFNSDFVDEQLRLFLSYQAALNTPDVLIVGSSRAIQGVDPRHLQVGLARQGKPNIRVFNFGINGATAQVVDWLVRELLTDQQLPKLIIWADGVRAFNSGRVDRTYEAIANSPGSQRLSQGTRPSLPTPEVPSYNNCIPLQSRPLLPWPQLWGFNPHPAWADLVRNIDANGFLPESRRFDPALYYQQFPRVAGLYDGDYQNFNLTGVQTTALQRLVQYTQEHNISLVFVNLPLSQDYLDSTRQGFENQFQAFMQQQASRQGFIFIDLSRQWLNQNGYFADPSHLNLYGAAAIATQLIDQSPIPWQRLTEASPPPPPSPQPSPEVEATPSPTPEAEATPSPSPSPQMSPTPRPQATLPFPPD</sequence>
<gene>
    <name evidence="2" type="ORF">K4A83_15950</name>
</gene>
<protein>
    <recommendedName>
        <fullName evidence="4">DUF1574 domain-containing protein</fullName>
    </recommendedName>
</protein>
<feature type="compositionally biased region" description="Pro residues" evidence="1">
    <location>
        <begin position="436"/>
        <end position="446"/>
    </location>
</feature>
<evidence type="ECO:0000313" key="2">
    <source>
        <dbReference type="EMBL" id="MCW6037751.1"/>
    </source>
</evidence>
<keyword evidence="3" id="KW-1185">Reference proteome</keyword>
<dbReference type="EMBL" id="JAIHOM010000087">
    <property type="protein sequence ID" value="MCW6037751.1"/>
    <property type="molecule type" value="Genomic_DNA"/>
</dbReference>
<dbReference type="Gene3D" id="3.40.50.1110">
    <property type="entry name" value="SGNH hydrolase"/>
    <property type="match status" value="1"/>
</dbReference>
<dbReference type="SUPFAM" id="SSF52266">
    <property type="entry name" value="SGNH hydrolase"/>
    <property type="match status" value="1"/>
</dbReference>
<feature type="compositionally biased region" description="Low complexity" evidence="1">
    <location>
        <begin position="447"/>
        <end position="463"/>
    </location>
</feature>
<dbReference type="Proteomes" id="UP001526426">
    <property type="component" value="Unassembled WGS sequence"/>
</dbReference>
<accession>A0ABT3L8C0</accession>
<evidence type="ECO:0008006" key="4">
    <source>
        <dbReference type="Google" id="ProtNLM"/>
    </source>
</evidence>
<feature type="region of interest" description="Disordered" evidence="1">
    <location>
        <begin position="430"/>
        <end position="486"/>
    </location>
</feature>